<evidence type="ECO:0000259" key="9">
    <source>
        <dbReference type="Pfam" id="PF05649"/>
    </source>
</evidence>
<keyword evidence="7" id="KW-0482">Metalloprotease</keyword>
<dbReference type="GO" id="GO:0046872">
    <property type="term" value="F:metal ion binding"/>
    <property type="evidence" value="ECO:0007669"/>
    <property type="project" value="UniProtKB-KW"/>
</dbReference>
<evidence type="ECO:0000256" key="5">
    <source>
        <dbReference type="ARBA" id="ARBA00022801"/>
    </source>
</evidence>
<name>A0A1F4XVM6_9BACT</name>
<reference evidence="10 11" key="1">
    <citation type="journal article" date="2016" name="Nat. Commun.">
        <title>Thousands of microbial genomes shed light on interconnected biogeochemical processes in an aquifer system.</title>
        <authorList>
            <person name="Anantharaman K."/>
            <person name="Brown C.T."/>
            <person name="Hug L.A."/>
            <person name="Sharon I."/>
            <person name="Castelle C.J."/>
            <person name="Probst A.J."/>
            <person name="Thomas B.C."/>
            <person name="Singh A."/>
            <person name="Wilkins M.J."/>
            <person name="Karaoz U."/>
            <person name="Brodie E.L."/>
            <person name="Williams K.H."/>
            <person name="Hubbard S.S."/>
            <person name="Banfield J.F."/>
        </authorList>
    </citation>
    <scope>NUCLEOTIDE SEQUENCE [LARGE SCALE GENOMIC DNA]</scope>
</reference>
<dbReference type="SUPFAM" id="SSF55486">
    <property type="entry name" value="Metalloproteases ('zincins'), catalytic domain"/>
    <property type="match status" value="1"/>
</dbReference>
<dbReference type="EMBL" id="MEWW01000003">
    <property type="protein sequence ID" value="OGC85143.1"/>
    <property type="molecule type" value="Genomic_DNA"/>
</dbReference>
<dbReference type="Gene3D" id="3.40.390.10">
    <property type="entry name" value="Collagenase (Catalytic Domain)"/>
    <property type="match status" value="1"/>
</dbReference>
<proteinExistence type="inferred from homology"/>
<sequence>MNKRVRPQDDFYRYANGDWLKKNKIPADESRWGSFVILRVEAENNLKKIVDGLLTYRSPKKGSPEQLVGDFYRSGMDMKARNKLGTKPLDVLRAKVSRISNTKELLAAIAYFHRLGISVPWGAAVDQDAKNSKKYVLHLYQSGLGLPDRDYYLKDAPEFVRVRKAYVDHLIRIFDLLGYSAKEAIAKAEKVMNIETLLAEASMDKVDARDAEKTYHKKSLAQLQKYVPTVEWRAYFTGAGIPKVPYVITAQPEFLKVVGSLLHKLPLEDWKVYLEWHLADDASNFLSEAFVKANFKFSQVLTGSKKIKRLWRRTLAVVNGALGEPLGKIYVKKYFDQAKKHKMDTLVSDLFAVYEERIKNLDWMSPATKRKAVAKLRKMNRKIGYPRKWKSYKGLAVKPEDYFGNLVRITGLERRREMRKLKRKTIDREEWHMYPQTVNAYCNFNMNEIVFPAAILQPPFFNFSADDAFNYGGIGAVIGHEMTHGFDDQGAKFDGKGNMKTWWSAADKKKFEAKGKMLVKQYNDFTVADGVHVNGELTLGENIADLGGLVIGYEAYQRHLQHSGRRMIGGLTPEQRYFLGFAQAERELNRPEGIKTRTLTDPHSPPECRINGPLAHFTPFYETYSVSKKDKLYRDPKNRAHIW</sequence>
<accession>A0A1F4XVM6</accession>
<evidence type="ECO:0000256" key="7">
    <source>
        <dbReference type="ARBA" id="ARBA00023049"/>
    </source>
</evidence>
<organism evidence="10 11">
    <name type="scientific">Candidatus Adlerbacteria bacterium RIFCSPHIGHO2_12_FULL_53_18</name>
    <dbReference type="NCBI Taxonomy" id="1797242"/>
    <lineage>
        <taxon>Bacteria</taxon>
        <taxon>Candidatus Adleribacteriota</taxon>
    </lineage>
</organism>
<dbReference type="GO" id="GO:0016485">
    <property type="term" value="P:protein processing"/>
    <property type="evidence" value="ECO:0007669"/>
    <property type="project" value="TreeGrafter"/>
</dbReference>
<evidence type="ECO:0000313" key="11">
    <source>
        <dbReference type="Proteomes" id="UP000178091"/>
    </source>
</evidence>
<comment type="caution">
    <text evidence="10">The sequence shown here is derived from an EMBL/GenBank/DDBJ whole genome shotgun (WGS) entry which is preliminary data.</text>
</comment>
<protein>
    <recommendedName>
        <fullName evidence="12">Peptidase M13</fullName>
    </recommendedName>
</protein>
<dbReference type="GO" id="GO:0005886">
    <property type="term" value="C:plasma membrane"/>
    <property type="evidence" value="ECO:0007669"/>
    <property type="project" value="TreeGrafter"/>
</dbReference>
<dbReference type="CDD" id="cd08662">
    <property type="entry name" value="M13"/>
    <property type="match status" value="1"/>
</dbReference>
<dbReference type="InterPro" id="IPR000718">
    <property type="entry name" value="Peptidase_M13"/>
</dbReference>
<keyword evidence="4" id="KW-0479">Metal-binding</keyword>
<evidence type="ECO:0000256" key="2">
    <source>
        <dbReference type="ARBA" id="ARBA00007357"/>
    </source>
</evidence>
<dbReference type="Gene3D" id="1.10.1380.10">
    <property type="entry name" value="Neutral endopeptidase , domain2"/>
    <property type="match status" value="1"/>
</dbReference>
<dbReference type="InterPro" id="IPR018497">
    <property type="entry name" value="Peptidase_M13_C"/>
</dbReference>
<dbReference type="GO" id="GO:0004222">
    <property type="term" value="F:metalloendopeptidase activity"/>
    <property type="evidence" value="ECO:0007669"/>
    <property type="project" value="InterPro"/>
</dbReference>
<evidence type="ECO:0000259" key="8">
    <source>
        <dbReference type="Pfam" id="PF01431"/>
    </source>
</evidence>
<gene>
    <name evidence="10" type="ORF">A3F55_01840</name>
</gene>
<evidence type="ECO:0000313" key="10">
    <source>
        <dbReference type="EMBL" id="OGC85143.1"/>
    </source>
</evidence>
<feature type="domain" description="Peptidase M13 C-terminal" evidence="8">
    <location>
        <begin position="439"/>
        <end position="639"/>
    </location>
</feature>
<evidence type="ECO:0008006" key="12">
    <source>
        <dbReference type="Google" id="ProtNLM"/>
    </source>
</evidence>
<dbReference type="PRINTS" id="PR00786">
    <property type="entry name" value="NEPRILYSIN"/>
</dbReference>
<dbReference type="InterPro" id="IPR008753">
    <property type="entry name" value="Peptidase_M13_N"/>
</dbReference>
<dbReference type="InterPro" id="IPR024079">
    <property type="entry name" value="MetalloPept_cat_dom_sf"/>
</dbReference>
<dbReference type="InterPro" id="IPR042089">
    <property type="entry name" value="Peptidase_M13_dom_2"/>
</dbReference>
<keyword evidence="5" id="KW-0378">Hydrolase</keyword>
<dbReference type="PROSITE" id="PS51885">
    <property type="entry name" value="NEPRILYSIN"/>
    <property type="match status" value="1"/>
</dbReference>
<evidence type="ECO:0000256" key="6">
    <source>
        <dbReference type="ARBA" id="ARBA00022833"/>
    </source>
</evidence>
<dbReference type="AlphaFoldDB" id="A0A1F4XVM6"/>
<keyword evidence="3" id="KW-0645">Protease</keyword>
<comment type="similarity">
    <text evidence="2">Belongs to the peptidase M13 family.</text>
</comment>
<dbReference type="Pfam" id="PF05649">
    <property type="entry name" value="Peptidase_M13_N"/>
    <property type="match status" value="1"/>
</dbReference>
<dbReference type="PANTHER" id="PTHR11733:SF167">
    <property type="entry name" value="FI17812P1-RELATED"/>
    <property type="match status" value="1"/>
</dbReference>
<comment type="cofactor">
    <cofactor evidence="1">
        <name>Zn(2+)</name>
        <dbReference type="ChEBI" id="CHEBI:29105"/>
    </cofactor>
</comment>
<keyword evidence="6" id="KW-0862">Zinc</keyword>
<dbReference type="PANTHER" id="PTHR11733">
    <property type="entry name" value="ZINC METALLOPROTEASE FAMILY M13 NEPRILYSIN-RELATED"/>
    <property type="match status" value="1"/>
</dbReference>
<feature type="domain" description="Peptidase M13 N-terminal" evidence="9">
    <location>
        <begin position="7"/>
        <end position="386"/>
    </location>
</feature>
<evidence type="ECO:0000256" key="3">
    <source>
        <dbReference type="ARBA" id="ARBA00022670"/>
    </source>
</evidence>
<dbReference type="Pfam" id="PF01431">
    <property type="entry name" value="Peptidase_M13"/>
    <property type="match status" value="1"/>
</dbReference>
<evidence type="ECO:0000256" key="4">
    <source>
        <dbReference type="ARBA" id="ARBA00022723"/>
    </source>
</evidence>
<evidence type="ECO:0000256" key="1">
    <source>
        <dbReference type="ARBA" id="ARBA00001947"/>
    </source>
</evidence>
<dbReference type="Proteomes" id="UP000178091">
    <property type="component" value="Unassembled WGS sequence"/>
</dbReference>